<dbReference type="EMBL" id="CP078076">
    <property type="protein sequence ID" value="UPL10650.1"/>
    <property type="molecule type" value="Genomic_DNA"/>
</dbReference>
<name>A0ABY4ID35_9MICO</name>
<dbReference type="RefSeq" id="WP_247982531.1">
    <property type="nucleotide sequence ID" value="NZ_CP078076.1"/>
</dbReference>
<organism evidence="1 2">
    <name type="scientific">Microbacterium sufflavum</name>
    <dbReference type="NCBI Taxonomy" id="2851649"/>
    <lineage>
        <taxon>Bacteria</taxon>
        <taxon>Bacillati</taxon>
        <taxon>Actinomycetota</taxon>
        <taxon>Actinomycetes</taxon>
        <taxon>Micrococcales</taxon>
        <taxon>Microbacteriaceae</taxon>
        <taxon>Microbacterium</taxon>
    </lineage>
</organism>
<sequence>MASSANNDSISDLLSSIDQRVAPDDVTLTDKGVAKEYGFGQGSVLTVFERPHASGGSIDGRAAAVSVGSDYNGQYIQFSPADQRSFLSGWGGFMLGSLGLLMGPLGAVILGSIGSAIAPQIEQLTCAARNKSIRFTYTVDGNVTNARCV</sequence>
<evidence type="ECO:0000313" key="1">
    <source>
        <dbReference type="EMBL" id="UPL10650.1"/>
    </source>
</evidence>
<keyword evidence="2" id="KW-1185">Reference proteome</keyword>
<reference evidence="1 2" key="1">
    <citation type="submission" date="2021-06" db="EMBL/GenBank/DDBJ databases">
        <title>Genome-based taxonomic framework of Microbacterium strains isolated from marine environment, the description of four new species and reclassification of four preexisting species.</title>
        <authorList>
            <person name="Lee S.D."/>
            <person name="Kim S.-M."/>
            <person name="Byeon Y.-S."/>
            <person name="Yang H.L."/>
            <person name="Kim I.S."/>
        </authorList>
    </citation>
    <scope>NUCLEOTIDE SEQUENCE [LARGE SCALE GENOMIC DNA]</scope>
    <source>
        <strain evidence="1 2">SSW1-51</strain>
    </source>
</reference>
<dbReference type="Proteomes" id="UP000831467">
    <property type="component" value="Chromosome"/>
</dbReference>
<evidence type="ECO:0000313" key="2">
    <source>
        <dbReference type="Proteomes" id="UP000831467"/>
    </source>
</evidence>
<protein>
    <submittedName>
        <fullName evidence="1">Uncharacterized protein</fullName>
    </submittedName>
</protein>
<proteinExistence type="predicted"/>
<accession>A0ABY4ID35</accession>
<gene>
    <name evidence="1" type="ORF">KV394_05830</name>
</gene>